<sequence>MVLNATKVFAVNVHTFSLLVEGVATVRDIHLIPSVGWLGRPTGRTFVSPDWGGFVFIECEGL</sequence>
<name>A0A9E9C4H9_9CAUD</name>
<evidence type="ECO:0000313" key="1">
    <source>
        <dbReference type="EMBL" id="WAK45667.1"/>
    </source>
</evidence>
<dbReference type="Proteomes" id="UP001163983">
    <property type="component" value="Segment"/>
</dbReference>
<reference evidence="1" key="1">
    <citation type="submission" date="2022-11" db="EMBL/GenBank/DDBJ databases">
        <authorList>
            <person name="Han P."/>
            <person name="Pu M."/>
            <person name="Li Y."/>
            <person name="Fan H."/>
            <person name="Tong Y."/>
        </authorList>
    </citation>
    <scope>NUCLEOTIDE SEQUENCE</scope>
</reference>
<keyword evidence="2" id="KW-1185">Reference proteome</keyword>
<evidence type="ECO:0000313" key="2">
    <source>
        <dbReference type="Proteomes" id="UP001163983"/>
    </source>
</evidence>
<organism evidence="1 2">
    <name type="scientific">Klebsiella phage BUCT631</name>
    <dbReference type="NCBI Taxonomy" id="2996057"/>
    <lineage>
        <taxon>Viruses</taxon>
        <taxon>Duplodnaviria</taxon>
        <taxon>Heunggongvirae</taxon>
        <taxon>Uroviricota</taxon>
        <taxon>Caudoviricetes</taxon>
        <taxon>Autographivirales</taxon>
        <taxon>Autoscriptoviridae</taxon>
        <taxon>Slopekvirinae</taxon>
        <taxon>Drulisvirus</taxon>
        <taxon>Drulisvirus BUCT631</taxon>
    </lineage>
</organism>
<accession>A0A9E9C4H9</accession>
<protein>
    <submittedName>
        <fullName evidence="1">Uncharacterized protein</fullName>
    </submittedName>
</protein>
<proteinExistence type="predicted"/>
<dbReference type="EMBL" id="OP852425">
    <property type="protein sequence ID" value="WAK45667.1"/>
    <property type="molecule type" value="Genomic_DNA"/>
</dbReference>